<dbReference type="EMBL" id="CP005718">
    <property type="protein sequence ID" value="AHH13247.1"/>
    <property type="molecule type" value="Genomic_DNA"/>
</dbReference>
<organism evidence="3">
    <name type="scientific">Borrelia hermsii YBT</name>
    <dbReference type="NCBI Taxonomy" id="1313295"/>
    <lineage>
        <taxon>Bacteria</taxon>
        <taxon>Pseudomonadati</taxon>
        <taxon>Spirochaetota</taxon>
        <taxon>Spirochaetia</taxon>
        <taxon>Spirochaetales</taxon>
        <taxon>Borreliaceae</taxon>
        <taxon>Borrelia</taxon>
    </lineage>
</organism>
<protein>
    <recommendedName>
        <fullName evidence="2">YqaJ viral recombinase domain-containing protein</fullName>
    </recommendedName>
</protein>
<dbReference type="Pfam" id="PF09588">
    <property type="entry name" value="YqaJ"/>
    <property type="match status" value="1"/>
</dbReference>
<dbReference type="InterPro" id="IPR011335">
    <property type="entry name" value="Restrct_endonuc-II-like"/>
</dbReference>
<dbReference type="SUPFAM" id="SSF52980">
    <property type="entry name" value="Restriction endonuclease-like"/>
    <property type="match status" value="1"/>
</dbReference>
<sequence length="470" mass="54378">MLYYYIYKITNVIRSLQMTNIKATKTNEKIVEVGMEQPGLYDQKMFEGFDSFAHQSQDQINKRQKSISKISRIGRKLSRIGKTECFKFNSKVDFNIQRNSLKRIGASEVGSMFIGAESVSKLMLDRVLKLLGREISFEENLSMRKGKLLENLGFDEFVRMHSDEIVVLHKNKYANGIDKYNYFKKFKGRDNLVGSTIDGWFENQEGEAELLEIKCSDNLYLKSAVIEYNKNGNFLENKYFFKYYVQVQIQLLCTGLSKGNLFFLIGNEAINCVIERDDKFINEVMFDVSRMEAEVSSIAKTLRAKYDIEDLDLDSLSELIQEGIESSEVYKDFSESEYKDDFLEFVRCTDLEIDKEKDNRLKGCLSEISALQTEIEEAEEIAKNRHTQELYKATKPMKDKLKSRIDEIFAEFSLMEHVNYCFEGNLFSLDTTKRAIKDRFKSLSGNISFFASSLDSVQQWPDIATPIVSA</sequence>
<accession>W5T209</accession>
<evidence type="ECO:0000313" key="3">
    <source>
        <dbReference type="EMBL" id="AHH13247.1"/>
    </source>
</evidence>
<dbReference type="InterPro" id="IPR019080">
    <property type="entry name" value="YqaJ_viral_recombinase"/>
</dbReference>
<keyword evidence="3" id="KW-0614">Plasmid</keyword>
<dbReference type="HOGENOM" id="CLU_053647_0_0_12"/>
<name>W5T209_BORHE</name>
<dbReference type="Pfam" id="PF03112">
    <property type="entry name" value="DUF244"/>
    <property type="match status" value="1"/>
</dbReference>
<gene>
    <name evidence="3" type="ORF">BHO_0011301</name>
</gene>
<dbReference type="AlphaFoldDB" id="W5T209"/>
<keyword evidence="1" id="KW-0175">Coiled coil</keyword>
<proteinExistence type="predicted"/>
<feature type="domain" description="YqaJ viral recombinase" evidence="2">
    <location>
        <begin position="102"/>
        <end position="256"/>
    </location>
</feature>
<dbReference type="InterPro" id="IPR004335">
    <property type="entry name" value="DUF244"/>
</dbReference>
<dbReference type="InterPro" id="IPR011604">
    <property type="entry name" value="PDDEXK-like_dom_sf"/>
</dbReference>
<dbReference type="Gene3D" id="3.90.320.10">
    <property type="match status" value="1"/>
</dbReference>
<reference evidence="3" key="1">
    <citation type="submission" date="2013-04" db="EMBL/GenBank/DDBJ databases">
        <title>Comparative Genomics of Relapsing Fever Spirochetes.</title>
        <authorList>
            <person name="Schwan T.G."/>
            <person name="Raffel S.J."/>
            <person name="Porcella S.F."/>
            <person name="Martens C.A."/>
            <person name="Bruno D.P."/>
            <person name="Ricklefs S.M."/>
            <person name="Barbian K.B."/>
        </authorList>
    </citation>
    <scope>NUCLEOTIDE SEQUENCE</scope>
    <source>
        <strain evidence="3">YBT</strain>
        <plasmid evidence="3">unnamed</plasmid>
    </source>
</reference>
<evidence type="ECO:0000256" key="1">
    <source>
        <dbReference type="SAM" id="Coils"/>
    </source>
</evidence>
<feature type="coiled-coil region" evidence="1">
    <location>
        <begin position="361"/>
        <end position="388"/>
    </location>
</feature>
<evidence type="ECO:0000259" key="2">
    <source>
        <dbReference type="Pfam" id="PF09588"/>
    </source>
</evidence>
<geneLocation type="plasmid" evidence="3">
    <name>unnamed</name>
</geneLocation>